<feature type="transmembrane region" description="Helical" evidence="8">
    <location>
        <begin position="165"/>
        <end position="185"/>
    </location>
</feature>
<evidence type="ECO:0000259" key="9">
    <source>
        <dbReference type="PROSITE" id="PS50850"/>
    </source>
</evidence>
<feature type="transmembrane region" description="Helical" evidence="8">
    <location>
        <begin position="284"/>
        <end position="305"/>
    </location>
</feature>
<dbReference type="OrthoDB" id="9783227at2"/>
<evidence type="ECO:0000256" key="5">
    <source>
        <dbReference type="ARBA" id="ARBA00022989"/>
    </source>
</evidence>
<dbReference type="Proteomes" id="UP000254343">
    <property type="component" value="Unassembled WGS sequence"/>
</dbReference>
<dbReference type="SUPFAM" id="SSF103473">
    <property type="entry name" value="MFS general substrate transporter"/>
    <property type="match status" value="1"/>
</dbReference>
<feature type="domain" description="Major facilitator superfamily (MFS) profile" evidence="9">
    <location>
        <begin position="19"/>
        <end position="430"/>
    </location>
</feature>
<evidence type="ECO:0000256" key="7">
    <source>
        <dbReference type="SAM" id="MobiDB-lite"/>
    </source>
</evidence>
<keyword evidence="4 8" id="KW-0812">Transmembrane</keyword>
<feature type="region of interest" description="Disordered" evidence="7">
    <location>
        <begin position="436"/>
        <end position="459"/>
    </location>
</feature>
<gene>
    <name evidence="10" type="primary">yhjE_5</name>
    <name evidence="10" type="ORF">NCTC12722_03627</name>
</gene>
<feature type="transmembrane region" description="Helical" evidence="8">
    <location>
        <begin position="197"/>
        <end position="216"/>
    </location>
</feature>
<organism evidence="10 11">
    <name type="scientific">Afipia felis</name>
    <name type="common">Cat scratch disease bacillus</name>
    <dbReference type="NCBI Taxonomy" id="1035"/>
    <lineage>
        <taxon>Bacteria</taxon>
        <taxon>Pseudomonadati</taxon>
        <taxon>Pseudomonadota</taxon>
        <taxon>Alphaproteobacteria</taxon>
        <taxon>Hyphomicrobiales</taxon>
        <taxon>Nitrobacteraceae</taxon>
        <taxon>Afipia</taxon>
    </lineage>
</organism>
<dbReference type="InterPro" id="IPR036259">
    <property type="entry name" value="MFS_trans_sf"/>
</dbReference>
<evidence type="ECO:0000256" key="4">
    <source>
        <dbReference type="ARBA" id="ARBA00022692"/>
    </source>
</evidence>
<dbReference type="EMBL" id="UIGB01000001">
    <property type="protein sequence ID" value="SUU86402.1"/>
    <property type="molecule type" value="Genomic_DNA"/>
</dbReference>
<evidence type="ECO:0000313" key="11">
    <source>
        <dbReference type="Proteomes" id="UP000254343"/>
    </source>
</evidence>
<evidence type="ECO:0000256" key="6">
    <source>
        <dbReference type="ARBA" id="ARBA00023136"/>
    </source>
</evidence>
<protein>
    <submittedName>
        <fullName evidence="10">Inner membrane metabolite transport protein yhjE</fullName>
    </submittedName>
</protein>
<comment type="subcellular location">
    <subcellularLocation>
        <location evidence="1">Cell membrane</location>
        <topology evidence="1">Multi-pass membrane protein</topology>
    </subcellularLocation>
</comment>
<feature type="transmembrane region" description="Helical" evidence="8">
    <location>
        <begin position="116"/>
        <end position="145"/>
    </location>
</feature>
<proteinExistence type="predicted"/>
<feature type="transmembrane region" description="Helical" evidence="8">
    <location>
        <begin position="92"/>
        <end position="110"/>
    </location>
</feature>
<dbReference type="FunFam" id="1.20.1250.20:FF:000001">
    <property type="entry name" value="Dicarboxylate MFS transporter"/>
    <property type="match status" value="1"/>
</dbReference>
<dbReference type="InterPro" id="IPR020846">
    <property type="entry name" value="MFS_dom"/>
</dbReference>
<keyword evidence="6 8" id="KW-0472">Membrane</keyword>
<dbReference type="GO" id="GO:0005886">
    <property type="term" value="C:plasma membrane"/>
    <property type="evidence" value="ECO:0007669"/>
    <property type="project" value="UniProtKB-SubCell"/>
</dbReference>
<dbReference type="PANTHER" id="PTHR43045:SF1">
    <property type="entry name" value="SHIKIMATE TRANSPORTER"/>
    <property type="match status" value="1"/>
</dbReference>
<dbReference type="CDD" id="cd17369">
    <property type="entry name" value="MFS_ShiA_like"/>
    <property type="match status" value="1"/>
</dbReference>
<dbReference type="PANTHER" id="PTHR43045">
    <property type="entry name" value="SHIKIMATE TRANSPORTER"/>
    <property type="match status" value="1"/>
</dbReference>
<reference evidence="10 11" key="1">
    <citation type="submission" date="2018-06" db="EMBL/GenBank/DDBJ databases">
        <authorList>
            <consortium name="Pathogen Informatics"/>
            <person name="Doyle S."/>
        </authorList>
    </citation>
    <scope>NUCLEOTIDE SEQUENCE [LARGE SCALE GENOMIC DNA]</scope>
    <source>
        <strain evidence="10 11">NCTC12722</strain>
    </source>
</reference>
<accession>A0A380WBV4</accession>
<dbReference type="AlphaFoldDB" id="A0A380WBV4"/>
<sequence>MKVIEKGIDIDTQQHARRAVIASTVGSMIEWYDFYIYGLVAATVLGKLFFPQADPYSATLLSLSTFFLGFVIRPIGAAFFGHFGDRIGRKATLVSTLLLMGVSTVLVGLVPTYDKIGIWGAVALTILRLLQGFGVGGEWGGAVAVATEWKSLDKKRGLAGSWPQFGSPLGLLLALLVLSAVSRFGTNEWFETIGWRIPFLFSIILIGVGFYIRIGIHETPAFKDMERKGTVKKAPVSVAIKKYWREILLVCGIRSGQHAAFYLFSTFVLSYGVGTLHISRDFLFNALLLACAVSLISVPTFGYLSDVIGRRSLYIIGAVTLGVFAFPYYAMLNSGNSVIIVLAIVMSIVVHDISYGPQPAFIAEAFPPEVRYSGSSLGYQLSSITAGGPAPLVATYLFHQYGTILAVSIYLATLASIAVISAIFLPDTYRRNFNSAESEPSEKTAEVGVSVAPSPGLVM</sequence>
<keyword evidence="5 8" id="KW-1133">Transmembrane helix</keyword>
<keyword evidence="2" id="KW-0813">Transport</keyword>
<dbReference type="Gene3D" id="1.20.1250.20">
    <property type="entry name" value="MFS general substrate transporter like domains"/>
    <property type="match status" value="1"/>
</dbReference>
<dbReference type="GO" id="GO:0022857">
    <property type="term" value="F:transmembrane transporter activity"/>
    <property type="evidence" value="ECO:0007669"/>
    <property type="project" value="InterPro"/>
</dbReference>
<dbReference type="Pfam" id="PF07690">
    <property type="entry name" value="MFS_1"/>
    <property type="match status" value="1"/>
</dbReference>
<evidence type="ECO:0000256" key="1">
    <source>
        <dbReference type="ARBA" id="ARBA00004651"/>
    </source>
</evidence>
<evidence type="ECO:0000256" key="2">
    <source>
        <dbReference type="ARBA" id="ARBA00022448"/>
    </source>
</evidence>
<evidence type="ECO:0000256" key="8">
    <source>
        <dbReference type="SAM" id="Phobius"/>
    </source>
</evidence>
<dbReference type="RefSeq" id="WP_002717225.1">
    <property type="nucleotide sequence ID" value="NZ_UFSI01000001.1"/>
</dbReference>
<keyword evidence="3" id="KW-1003">Cell membrane</keyword>
<dbReference type="InterPro" id="IPR011701">
    <property type="entry name" value="MFS"/>
</dbReference>
<dbReference type="PROSITE" id="PS50850">
    <property type="entry name" value="MFS"/>
    <property type="match status" value="1"/>
</dbReference>
<evidence type="ECO:0000313" key="10">
    <source>
        <dbReference type="EMBL" id="SUU86402.1"/>
    </source>
</evidence>
<feature type="transmembrane region" description="Helical" evidence="8">
    <location>
        <begin position="259"/>
        <end position="278"/>
    </location>
</feature>
<feature type="transmembrane region" description="Helical" evidence="8">
    <location>
        <begin position="404"/>
        <end position="425"/>
    </location>
</feature>
<feature type="transmembrane region" description="Helical" evidence="8">
    <location>
        <begin position="312"/>
        <end position="331"/>
    </location>
</feature>
<feature type="transmembrane region" description="Helical" evidence="8">
    <location>
        <begin position="56"/>
        <end position="80"/>
    </location>
</feature>
<evidence type="ECO:0000256" key="3">
    <source>
        <dbReference type="ARBA" id="ARBA00022475"/>
    </source>
</evidence>
<name>A0A380WBV4_AFIFE</name>